<reference evidence="2" key="2">
    <citation type="submission" date="2023-05" db="EMBL/GenBank/DDBJ databases">
        <authorList>
            <consortium name="Lawrence Berkeley National Laboratory"/>
            <person name="Steindorff A."/>
            <person name="Hensen N."/>
            <person name="Bonometti L."/>
            <person name="Westerberg I."/>
            <person name="Brannstrom I.O."/>
            <person name="Guillou S."/>
            <person name="Cros-Aarteil S."/>
            <person name="Calhoun S."/>
            <person name="Haridas S."/>
            <person name="Kuo A."/>
            <person name="Mondo S."/>
            <person name="Pangilinan J."/>
            <person name="Riley R."/>
            <person name="Labutti K."/>
            <person name="Andreopoulos B."/>
            <person name="Lipzen A."/>
            <person name="Chen C."/>
            <person name="Yanf M."/>
            <person name="Daum C."/>
            <person name="Ng V."/>
            <person name="Clum A."/>
            <person name="Ohm R."/>
            <person name="Martin F."/>
            <person name="Silar P."/>
            <person name="Natvig D."/>
            <person name="Lalanne C."/>
            <person name="Gautier V."/>
            <person name="Ament-Velasquez S.L."/>
            <person name="Kruys A."/>
            <person name="Hutchinson M.I."/>
            <person name="Powell A.J."/>
            <person name="Barry K."/>
            <person name="Miller A.N."/>
            <person name="Grigoriev I.V."/>
            <person name="Debuchy R."/>
            <person name="Gladieux P."/>
            <person name="Thoren M.H."/>
            <person name="Johannesson H."/>
        </authorList>
    </citation>
    <scope>NUCLEOTIDE SEQUENCE</scope>
    <source>
        <strain evidence="2">PSN309</strain>
    </source>
</reference>
<feature type="compositionally biased region" description="Polar residues" evidence="1">
    <location>
        <begin position="656"/>
        <end position="672"/>
    </location>
</feature>
<feature type="region of interest" description="Disordered" evidence="1">
    <location>
        <begin position="1"/>
        <end position="33"/>
    </location>
</feature>
<proteinExistence type="predicted"/>
<feature type="region of interest" description="Disordered" evidence="1">
    <location>
        <begin position="333"/>
        <end position="420"/>
    </location>
</feature>
<feature type="compositionally biased region" description="Low complexity" evidence="1">
    <location>
        <begin position="845"/>
        <end position="859"/>
    </location>
</feature>
<organism evidence="2 3">
    <name type="scientific">Podospora australis</name>
    <dbReference type="NCBI Taxonomy" id="1536484"/>
    <lineage>
        <taxon>Eukaryota</taxon>
        <taxon>Fungi</taxon>
        <taxon>Dikarya</taxon>
        <taxon>Ascomycota</taxon>
        <taxon>Pezizomycotina</taxon>
        <taxon>Sordariomycetes</taxon>
        <taxon>Sordariomycetidae</taxon>
        <taxon>Sordariales</taxon>
        <taxon>Podosporaceae</taxon>
        <taxon>Podospora</taxon>
    </lineage>
</organism>
<feature type="compositionally biased region" description="Polar residues" evidence="1">
    <location>
        <begin position="865"/>
        <end position="879"/>
    </location>
</feature>
<gene>
    <name evidence="2" type="ORF">QBC35DRAFT_455987</name>
</gene>
<reference evidence="2" key="1">
    <citation type="journal article" date="2023" name="Mol. Phylogenet. Evol.">
        <title>Genome-scale phylogeny and comparative genomics of the fungal order Sordariales.</title>
        <authorList>
            <person name="Hensen N."/>
            <person name="Bonometti L."/>
            <person name="Westerberg I."/>
            <person name="Brannstrom I.O."/>
            <person name="Guillou S."/>
            <person name="Cros-Aarteil S."/>
            <person name="Calhoun S."/>
            <person name="Haridas S."/>
            <person name="Kuo A."/>
            <person name="Mondo S."/>
            <person name="Pangilinan J."/>
            <person name="Riley R."/>
            <person name="LaButti K."/>
            <person name="Andreopoulos B."/>
            <person name="Lipzen A."/>
            <person name="Chen C."/>
            <person name="Yan M."/>
            <person name="Daum C."/>
            <person name="Ng V."/>
            <person name="Clum A."/>
            <person name="Steindorff A."/>
            <person name="Ohm R.A."/>
            <person name="Martin F."/>
            <person name="Silar P."/>
            <person name="Natvig D.O."/>
            <person name="Lalanne C."/>
            <person name="Gautier V."/>
            <person name="Ament-Velasquez S.L."/>
            <person name="Kruys A."/>
            <person name="Hutchinson M.I."/>
            <person name="Powell A.J."/>
            <person name="Barry K."/>
            <person name="Miller A.N."/>
            <person name="Grigoriev I.V."/>
            <person name="Debuchy R."/>
            <person name="Gladieux P."/>
            <person name="Hiltunen Thoren M."/>
            <person name="Johannesson H."/>
        </authorList>
    </citation>
    <scope>NUCLEOTIDE SEQUENCE</scope>
    <source>
        <strain evidence="2">PSN309</strain>
    </source>
</reference>
<feature type="region of interest" description="Disordered" evidence="1">
    <location>
        <begin position="596"/>
        <end position="620"/>
    </location>
</feature>
<accession>A0AAN6WP26</accession>
<feature type="region of interest" description="Disordered" evidence="1">
    <location>
        <begin position="93"/>
        <end position="282"/>
    </location>
</feature>
<evidence type="ECO:0000313" key="3">
    <source>
        <dbReference type="Proteomes" id="UP001302126"/>
    </source>
</evidence>
<feature type="compositionally biased region" description="Low complexity" evidence="1">
    <location>
        <begin position="1"/>
        <end position="19"/>
    </location>
</feature>
<evidence type="ECO:0008006" key="4">
    <source>
        <dbReference type="Google" id="ProtNLM"/>
    </source>
</evidence>
<evidence type="ECO:0000313" key="2">
    <source>
        <dbReference type="EMBL" id="KAK4183737.1"/>
    </source>
</evidence>
<dbReference type="AlphaFoldDB" id="A0AAN6WP26"/>
<dbReference type="EMBL" id="MU864527">
    <property type="protein sequence ID" value="KAK4183737.1"/>
    <property type="molecule type" value="Genomic_DNA"/>
</dbReference>
<protein>
    <recommendedName>
        <fullName evidence="4">C2H2-type domain-containing protein</fullName>
    </recommendedName>
</protein>
<feature type="region of interest" description="Disordered" evidence="1">
    <location>
        <begin position="656"/>
        <end position="679"/>
    </location>
</feature>
<comment type="caution">
    <text evidence="2">The sequence shown here is derived from an EMBL/GenBank/DDBJ whole genome shotgun (WGS) entry which is preliminary data.</text>
</comment>
<feature type="compositionally biased region" description="Acidic residues" evidence="1">
    <location>
        <begin position="96"/>
        <end position="110"/>
    </location>
</feature>
<dbReference type="Proteomes" id="UP001302126">
    <property type="component" value="Unassembled WGS sequence"/>
</dbReference>
<feature type="compositionally biased region" description="Basic and acidic residues" evidence="1">
    <location>
        <begin position="210"/>
        <end position="250"/>
    </location>
</feature>
<feature type="compositionally biased region" description="Low complexity" evidence="1">
    <location>
        <begin position="134"/>
        <end position="153"/>
    </location>
</feature>
<feature type="region of interest" description="Disordered" evidence="1">
    <location>
        <begin position="845"/>
        <end position="905"/>
    </location>
</feature>
<keyword evidence="3" id="KW-1185">Reference proteome</keyword>
<sequence>MEPSTSATPAPADTDTSSAMGNAAVESIPDKPARAEFHGAHLHSLPLRNMIKDSVVEQPERRDSCDSMQMSFSQHRTNTGWSVASAAAASVFTDYTEPESPDPTDEDLIFDADPYASSPPRPASFLSRSGLFCPPSRASSFASNSSDSAPLSARPRLGRFAEMTSSPRRARFERVPFGQARLGPGQSSRRESVQIPYSPILEDDTPSTNTERDMEELGRRSPSVHEADDHGRGVERAVKSEEHEPAEGKPEPASGESEFTTDEDTPDSTSDAGFAPSQGADDGLVQDFLDRALRHVFGVDIAELEHNAASAAYESVNYCLDELAYIVRSSGMHTTAGPSHHETAREATGSKNIAIQPANPGNYGGKSGNGNKKKRLSDGMDNGDGDADDDDDDHEDRRPPNGKKQKTVDGQNLSCPFRKRNPTKFNVRDFQSCAVQSFPDIPQLKRHIKNFHRQRSISQFTCPRCMKDMGTQEGLISHQQVDRSQMCEVRAVQSSANPEDGITSHIEDILNGRKANSKVDCWRTLWNTLFPDDTLVLDHNFVPPTELDEVYKDFKDEFDHADSQLRQQILREFPEEADRLLGFFAIHTHRIVEACRSKTSGSQGRPRRTRNQGPKQSQGAVAMATAMAMSTGPTSPVHTRRSSLTHSIHRMQSRDTINSFDNSGGFPSSHGTPMSDDAPWPTPSAAQLPQLQMQRTQFTPSPVGYNPNAISPIVGTTPSITPLRTIPGQPITVQPPPPMQYQHHAHQLTSPNQPVYHHRALSDDSAVHLDTPFMMAQIGGNGSEVGFGNLPVRTGQQQHQQQHNFPSPVDNHRHQVAFQQMRHQMQHQMQLRPQQRQDLQMQIQMQAHQHPTLQHPPQQGAGGSPINQQLMAPQEQQGQAFFEDFDFDIPGGLGYGNEGGQSPAQ</sequence>
<dbReference type="PANTHER" id="PTHR38166">
    <property type="entry name" value="C2H2-TYPE DOMAIN-CONTAINING PROTEIN-RELATED"/>
    <property type="match status" value="1"/>
</dbReference>
<name>A0AAN6WP26_9PEZI</name>
<dbReference type="PANTHER" id="PTHR38166:SF1">
    <property type="entry name" value="C2H2-TYPE DOMAIN-CONTAINING PROTEIN"/>
    <property type="match status" value="1"/>
</dbReference>
<feature type="compositionally biased region" description="Acidic residues" evidence="1">
    <location>
        <begin position="381"/>
        <end position="394"/>
    </location>
</feature>
<evidence type="ECO:0000256" key="1">
    <source>
        <dbReference type="SAM" id="MobiDB-lite"/>
    </source>
</evidence>